<comment type="caution">
    <text evidence="2">The sequence shown here is derived from an EMBL/GenBank/DDBJ whole genome shotgun (WGS) entry which is preliminary data.</text>
</comment>
<dbReference type="GeneID" id="68111045"/>
<protein>
    <submittedName>
        <fullName evidence="2">Uncharacterized protein</fullName>
    </submittedName>
</protein>
<dbReference type="VEuPathDB" id="AmoebaDB:FDP41_003827"/>
<dbReference type="Proteomes" id="UP000444721">
    <property type="component" value="Unassembled WGS sequence"/>
</dbReference>
<name>A0A6A5BSK0_NAEFO</name>
<evidence type="ECO:0000256" key="1">
    <source>
        <dbReference type="SAM" id="Phobius"/>
    </source>
</evidence>
<keyword evidence="1" id="KW-0472">Membrane</keyword>
<dbReference type="VEuPathDB" id="AmoebaDB:NF0017890"/>
<reference evidence="2 3" key="1">
    <citation type="journal article" date="2019" name="Sci. Rep.">
        <title>Nanopore sequencing improves the draft genome of the human pathogenic amoeba Naegleria fowleri.</title>
        <authorList>
            <person name="Liechti N."/>
            <person name="Schurch N."/>
            <person name="Bruggmann R."/>
            <person name="Wittwer M."/>
        </authorList>
    </citation>
    <scope>NUCLEOTIDE SEQUENCE [LARGE SCALE GENOMIC DNA]</scope>
    <source>
        <strain evidence="2 3">ATCC 30894</strain>
    </source>
</reference>
<evidence type="ECO:0000313" key="3">
    <source>
        <dbReference type="Proteomes" id="UP000444721"/>
    </source>
</evidence>
<organism evidence="2 3">
    <name type="scientific">Naegleria fowleri</name>
    <name type="common">Brain eating amoeba</name>
    <dbReference type="NCBI Taxonomy" id="5763"/>
    <lineage>
        <taxon>Eukaryota</taxon>
        <taxon>Discoba</taxon>
        <taxon>Heterolobosea</taxon>
        <taxon>Tetramitia</taxon>
        <taxon>Eutetramitia</taxon>
        <taxon>Vahlkampfiidae</taxon>
        <taxon>Naegleria</taxon>
    </lineage>
</organism>
<feature type="transmembrane region" description="Helical" evidence="1">
    <location>
        <begin position="180"/>
        <end position="197"/>
    </location>
</feature>
<accession>A0A6A5BSK0</accession>
<keyword evidence="1" id="KW-0812">Transmembrane</keyword>
<dbReference type="VEuPathDB" id="AmoebaDB:NfTy_064090"/>
<keyword evidence="3" id="KW-1185">Reference proteome</keyword>
<proteinExistence type="predicted"/>
<dbReference type="AlphaFoldDB" id="A0A6A5BSK0"/>
<dbReference type="EMBL" id="VFQX01000035">
    <property type="protein sequence ID" value="KAF0977174.1"/>
    <property type="molecule type" value="Genomic_DNA"/>
</dbReference>
<sequence>MLHSRFIGFFQLSMVAFLLLVVLSYSTFLVHAQYKLFQTFPGLSCSGKSMVQIYTKSSSCQITNCSTGVISNDGDFSGSITCPTNMPFSPKVGEQMILYYDNMKCSGNPSSVTIIALDTCIRAVNMTYGSIMYKGCKSMVTYLDRNCQTEQMTVPGANIDCFSGVSIQCSGSAEFMMRRNTGIVVSMMIVIVMMISYL</sequence>
<keyword evidence="1" id="KW-1133">Transmembrane helix</keyword>
<dbReference type="RefSeq" id="XP_044561887.1">
    <property type="nucleotide sequence ID" value="XM_044707174.1"/>
</dbReference>
<evidence type="ECO:0000313" key="2">
    <source>
        <dbReference type="EMBL" id="KAF0977174.1"/>
    </source>
</evidence>
<gene>
    <name evidence="2" type="ORF">FDP41_003827</name>
</gene>
<feature type="transmembrane region" description="Helical" evidence="1">
    <location>
        <begin position="6"/>
        <end position="30"/>
    </location>
</feature>